<protein>
    <submittedName>
        <fullName evidence="5">Restriction endonuclease subunit S</fullName>
    </submittedName>
</protein>
<organism evidence="5 6">
    <name type="scientific">Entomomonas asaccharolytica</name>
    <dbReference type="NCBI Taxonomy" id="2785331"/>
    <lineage>
        <taxon>Bacteria</taxon>
        <taxon>Pseudomonadati</taxon>
        <taxon>Pseudomonadota</taxon>
        <taxon>Gammaproteobacteria</taxon>
        <taxon>Pseudomonadales</taxon>
        <taxon>Pseudomonadaceae</taxon>
        <taxon>Entomomonas</taxon>
    </lineage>
</organism>
<keyword evidence="5" id="KW-0255">Endonuclease</keyword>
<dbReference type="InterPro" id="IPR044946">
    <property type="entry name" value="Restrct_endonuc_typeI_TRD_sf"/>
</dbReference>
<name>A0A974RY51_9GAMM</name>
<dbReference type="InterPro" id="IPR000055">
    <property type="entry name" value="Restrct_endonuc_typeI_TRD"/>
</dbReference>
<gene>
    <name evidence="5" type="ORF">JHT90_14365</name>
</gene>
<dbReference type="SUPFAM" id="SSF116734">
    <property type="entry name" value="DNA methylase specificity domain"/>
    <property type="match status" value="2"/>
</dbReference>
<evidence type="ECO:0000259" key="4">
    <source>
        <dbReference type="Pfam" id="PF01420"/>
    </source>
</evidence>
<keyword evidence="3" id="KW-0238">DNA-binding</keyword>
<keyword evidence="5" id="KW-0378">Hydrolase</keyword>
<comment type="similarity">
    <text evidence="1">Belongs to the type-I restriction system S methylase family.</text>
</comment>
<evidence type="ECO:0000256" key="3">
    <source>
        <dbReference type="ARBA" id="ARBA00023125"/>
    </source>
</evidence>
<dbReference type="PANTHER" id="PTHR30408:SF12">
    <property type="entry name" value="TYPE I RESTRICTION ENZYME MJAVIII SPECIFICITY SUBUNIT"/>
    <property type="match status" value="1"/>
</dbReference>
<accession>A0A974RY51</accession>
<dbReference type="EMBL" id="CP067393">
    <property type="protein sequence ID" value="QQP85534.1"/>
    <property type="molecule type" value="Genomic_DNA"/>
</dbReference>
<evidence type="ECO:0000313" key="6">
    <source>
        <dbReference type="Proteomes" id="UP000595278"/>
    </source>
</evidence>
<feature type="domain" description="Type I restriction modification DNA specificity" evidence="4">
    <location>
        <begin position="19"/>
        <end position="168"/>
    </location>
</feature>
<evidence type="ECO:0000256" key="1">
    <source>
        <dbReference type="ARBA" id="ARBA00010923"/>
    </source>
</evidence>
<dbReference type="RefSeq" id="WP_201092267.1">
    <property type="nucleotide sequence ID" value="NZ_CP067393.1"/>
</dbReference>
<dbReference type="Proteomes" id="UP000595278">
    <property type="component" value="Chromosome"/>
</dbReference>
<dbReference type="KEGG" id="eaz:JHT90_14365"/>
<dbReference type="Gene3D" id="1.10.287.1120">
    <property type="entry name" value="Bipartite methylase S protein"/>
    <property type="match status" value="1"/>
</dbReference>
<feature type="domain" description="Type I restriction modification DNA specificity" evidence="4">
    <location>
        <begin position="200"/>
        <end position="380"/>
    </location>
</feature>
<dbReference type="Pfam" id="PF01420">
    <property type="entry name" value="Methylase_S"/>
    <property type="match status" value="2"/>
</dbReference>
<dbReference type="GO" id="GO:0004519">
    <property type="term" value="F:endonuclease activity"/>
    <property type="evidence" value="ECO:0007669"/>
    <property type="project" value="UniProtKB-KW"/>
</dbReference>
<keyword evidence="6" id="KW-1185">Reference proteome</keyword>
<dbReference type="REBASE" id="472183">
    <property type="entry name" value="S.EspF2AORF14370P"/>
</dbReference>
<evidence type="ECO:0000256" key="2">
    <source>
        <dbReference type="ARBA" id="ARBA00022747"/>
    </source>
</evidence>
<sequence>MLVPKLRFKEFGSSLLSNKIEDLAKITTGNKDTQDKDDRGRYPFYVRSQNIEKINSYSFDGEAILTAGDGVGVGKIYHYINGKFDFHQRVYCIYNFDKKILGKYLYYYFSEKFYNRVIRISAKNSVDSVRKDMIAKMVVTYPHSLLEQTKIAVFLTTLDTRINQQEKQCQLLEQYKRNIMQQIFSQQLRFKDDNGREFPEWESKILNDIGKSFNGLVGKSSNDFGKGSKYITYKQVFDNNKINLDLCSLVTVDDEQNSVQFGDIFFTISSETPNEIAYSSVLLSYPQEKVYLNSFCFGFRVNSFKILSPYFACYLFRSSFFRETILKLAQGSTRFNISKTSFLNTSILLPCEKEQTKIAKFLTAIDEKINLVKAQLEQLNTYKKGLLQQLFI</sequence>
<evidence type="ECO:0000313" key="5">
    <source>
        <dbReference type="EMBL" id="QQP85534.1"/>
    </source>
</evidence>
<proteinExistence type="inferred from homology"/>
<keyword evidence="2" id="KW-0680">Restriction system</keyword>
<keyword evidence="5" id="KW-0540">Nuclease</keyword>
<dbReference type="GO" id="GO:0003677">
    <property type="term" value="F:DNA binding"/>
    <property type="evidence" value="ECO:0007669"/>
    <property type="project" value="UniProtKB-KW"/>
</dbReference>
<reference evidence="5 6" key="1">
    <citation type="submission" date="2021-01" db="EMBL/GenBank/DDBJ databases">
        <title>Entomomonas sp. F2A isolated from a house cricket (Acheta domesticus).</title>
        <authorList>
            <person name="Spergser J."/>
            <person name="Busse H.-J."/>
        </authorList>
    </citation>
    <scope>NUCLEOTIDE SEQUENCE [LARGE SCALE GENOMIC DNA]</scope>
    <source>
        <strain evidence="5 6">F2A</strain>
    </source>
</reference>
<dbReference type="InterPro" id="IPR052021">
    <property type="entry name" value="Type-I_RS_S_subunit"/>
</dbReference>
<dbReference type="GO" id="GO:0009307">
    <property type="term" value="P:DNA restriction-modification system"/>
    <property type="evidence" value="ECO:0007669"/>
    <property type="project" value="UniProtKB-KW"/>
</dbReference>
<dbReference type="AlphaFoldDB" id="A0A974RY51"/>
<dbReference type="Gene3D" id="3.90.220.20">
    <property type="entry name" value="DNA methylase specificity domains"/>
    <property type="match status" value="2"/>
</dbReference>
<dbReference type="PANTHER" id="PTHR30408">
    <property type="entry name" value="TYPE-1 RESTRICTION ENZYME ECOKI SPECIFICITY PROTEIN"/>
    <property type="match status" value="1"/>
</dbReference>